<evidence type="ECO:0000256" key="2">
    <source>
        <dbReference type="ARBA" id="ARBA00007783"/>
    </source>
</evidence>
<evidence type="ECO:0000313" key="11">
    <source>
        <dbReference type="Proteomes" id="UP000419743"/>
    </source>
</evidence>
<proteinExistence type="inferred from homology"/>
<feature type="transmembrane region" description="Helical" evidence="8">
    <location>
        <begin position="301"/>
        <end position="321"/>
    </location>
</feature>
<feature type="domain" description="ABC transmembrane type-2" evidence="9">
    <location>
        <begin position="154"/>
        <end position="382"/>
    </location>
</feature>
<dbReference type="PANTHER" id="PTHR30294:SF38">
    <property type="entry name" value="TRANSPORT PERMEASE PROTEIN"/>
    <property type="match status" value="1"/>
</dbReference>
<evidence type="ECO:0000256" key="8">
    <source>
        <dbReference type="SAM" id="Phobius"/>
    </source>
</evidence>
<dbReference type="GO" id="GO:0140359">
    <property type="term" value="F:ABC-type transporter activity"/>
    <property type="evidence" value="ECO:0007669"/>
    <property type="project" value="InterPro"/>
</dbReference>
<feature type="transmembrane region" description="Helical" evidence="8">
    <location>
        <begin position="183"/>
        <end position="208"/>
    </location>
</feature>
<comment type="subcellular location">
    <subcellularLocation>
        <location evidence="1">Cell membrane</location>
        <topology evidence="1">Multi-pass membrane protein</topology>
    </subcellularLocation>
</comment>
<dbReference type="PROSITE" id="PS51012">
    <property type="entry name" value="ABC_TM2"/>
    <property type="match status" value="1"/>
</dbReference>
<keyword evidence="6 8" id="KW-1133">Transmembrane helix</keyword>
<keyword evidence="5 8" id="KW-0812">Transmembrane</keyword>
<dbReference type="EMBL" id="CACRYJ010000046">
    <property type="protein sequence ID" value="VZO38344.1"/>
    <property type="molecule type" value="Genomic_DNA"/>
</dbReference>
<feature type="transmembrane region" description="Helical" evidence="8">
    <location>
        <begin position="270"/>
        <end position="294"/>
    </location>
</feature>
<evidence type="ECO:0000256" key="4">
    <source>
        <dbReference type="ARBA" id="ARBA00022475"/>
    </source>
</evidence>
<sequence length="387" mass="39682">MRIVGAIAGVELRRFLRDRSNLFFVFVFPLVLVVLIGSQFGAASSSGRVVISGADSSLRAALVAELEDAAITVSYADADAASEQIARGRVDLGLELTDEAAAAFDADEDLTVVVTSSSSGGAITTRQQVDRALNALQLRLRQEAALGGAGADPAAVDEALDTAQTHVVVPTVTVTNTSSISEAFAGASGFTVGASAQVLLFVFLNSLAGSATMIQARKYRVVARTLAAPVATVQVIGGEALGRWVIAMVQGLYIMFGTALLFGVEWGNLALSTLILALFAAVAAGAAMVVGSALDNDSAAAGLGVGLGLVLAALGGCMLPLELFPETLQTVALFTPHAWAYQAFAEVTRRGGTFADIAGDLAVLLAFAVVLLALGSVLLRRSLARAI</sequence>
<dbReference type="InterPro" id="IPR047817">
    <property type="entry name" value="ABC2_TM_bact-type"/>
</dbReference>
<name>A0A7M4DM12_9MICO</name>
<evidence type="ECO:0000256" key="1">
    <source>
        <dbReference type="ARBA" id="ARBA00004651"/>
    </source>
</evidence>
<protein>
    <submittedName>
        <fullName evidence="10">ABC-2 family transporter protein</fullName>
    </submittedName>
</protein>
<feature type="transmembrane region" description="Helical" evidence="8">
    <location>
        <begin position="21"/>
        <end position="42"/>
    </location>
</feature>
<keyword evidence="3" id="KW-0813">Transport</keyword>
<feature type="transmembrane region" description="Helical" evidence="8">
    <location>
        <begin position="244"/>
        <end position="264"/>
    </location>
</feature>
<keyword evidence="7 8" id="KW-0472">Membrane</keyword>
<evidence type="ECO:0000256" key="3">
    <source>
        <dbReference type="ARBA" id="ARBA00022448"/>
    </source>
</evidence>
<dbReference type="RefSeq" id="WP_156741866.1">
    <property type="nucleotide sequence ID" value="NZ_CACRYJ010000046.1"/>
</dbReference>
<feature type="transmembrane region" description="Helical" evidence="8">
    <location>
        <begin position="361"/>
        <end position="379"/>
    </location>
</feature>
<evidence type="ECO:0000256" key="7">
    <source>
        <dbReference type="ARBA" id="ARBA00023136"/>
    </source>
</evidence>
<dbReference type="PANTHER" id="PTHR30294">
    <property type="entry name" value="MEMBRANE COMPONENT OF ABC TRANSPORTER YHHJ-RELATED"/>
    <property type="match status" value="1"/>
</dbReference>
<evidence type="ECO:0000313" key="10">
    <source>
        <dbReference type="EMBL" id="VZO38344.1"/>
    </source>
</evidence>
<gene>
    <name evidence="10" type="ORF">HALOF300_03180</name>
</gene>
<dbReference type="InterPro" id="IPR013525">
    <property type="entry name" value="ABC2_TM"/>
</dbReference>
<keyword evidence="4" id="KW-1003">Cell membrane</keyword>
<dbReference type="AlphaFoldDB" id="A0A7M4DM12"/>
<dbReference type="GO" id="GO:0005886">
    <property type="term" value="C:plasma membrane"/>
    <property type="evidence" value="ECO:0007669"/>
    <property type="project" value="UniProtKB-SubCell"/>
</dbReference>
<keyword evidence="11" id="KW-1185">Reference proteome</keyword>
<dbReference type="InterPro" id="IPR051449">
    <property type="entry name" value="ABC-2_transporter_component"/>
</dbReference>
<reference evidence="10 11" key="1">
    <citation type="submission" date="2019-11" db="EMBL/GenBank/DDBJ databases">
        <authorList>
            <person name="Criscuolo A."/>
        </authorList>
    </citation>
    <scope>NUCLEOTIDE SEQUENCE [LARGE SCALE GENOMIC DNA]</scope>
    <source>
        <strain evidence="10">CIP111667</strain>
    </source>
</reference>
<comment type="similarity">
    <text evidence="2">Belongs to the ABC-2 integral membrane protein family.</text>
</comment>
<comment type="caution">
    <text evidence="10">The sequence shown here is derived from an EMBL/GenBank/DDBJ whole genome shotgun (WGS) entry which is preliminary data.</text>
</comment>
<organism evidence="10 11">
    <name type="scientific">Occultella aeris</name>
    <dbReference type="NCBI Taxonomy" id="2761496"/>
    <lineage>
        <taxon>Bacteria</taxon>
        <taxon>Bacillati</taxon>
        <taxon>Actinomycetota</taxon>
        <taxon>Actinomycetes</taxon>
        <taxon>Micrococcales</taxon>
        <taxon>Ruaniaceae</taxon>
        <taxon>Occultella</taxon>
    </lineage>
</organism>
<evidence type="ECO:0000256" key="5">
    <source>
        <dbReference type="ARBA" id="ARBA00022692"/>
    </source>
</evidence>
<dbReference type="Proteomes" id="UP000419743">
    <property type="component" value="Unassembled WGS sequence"/>
</dbReference>
<evidence type="ECO:0000256" key="6">
    <source>
        <dbReference type="ARBA" id="ARBA00022989"/>
    </source>
</evidence>
<dbReference type="Pfam" id="PF12698">
    <property type="entry name" value="ABC2_membrane_3"/>
    <property type="match status" value="1"/>
</dbReference>
<evidence type="ECO:0000259" key="9">
    <source>
        <dbReference type="PROSITE" id="PS51012"/>
    </source>
</evidence>
<accession>A0A7M4DM12</accession>